<comment type="caution">
    <text evidence="4">The sequence shown here is derived from an EMBL/GenBank/DDBJ whole genome shotgun (WGS) entry which is preliminary data.</text>
</comment>
<evidence type="ECO:0000313" key="5">
    <source>
        <dbReference type="Proteomes" id="UP000613011"/>
    </source>
</evidence>
<dbReference type="PANTHER" id="PTHR36577">
    <property type="entry name" value="DUF521 DOMAIN PROTEIN (AFU_ORTHOLOGUE AFUA_6G00490)"/>
    <property type="match status" value="1"/>
</dbReference>
<dbReference type="InterPro" id="IPR007506">
    <property type="entry name" value="PMDh-L-like_dom"/>
</dbReference>
<dbReference type="Proteomes" id="UP000613011">
    <property type="component" value="Unassembled WGS sequence"/>
</dbReference>
<dbReference type="Pfam" id="PF04412">
    <property type="entry name" value="AcnX"/>
    <property type="match status" value="1"/>
</dbReference>
<dbReference type="GO" id="GO:0016829">
    <property type="term" value="F:lyase activity"/>
    <property type="evidence" value="ECO:0007669"/>
    <property type="project" value="UniProtKB-KW"/>
</dbReference>
<dbReference type="InterPro" id="IPR036008">
    <property type="entry name" value="Aconitase_4Fe-4S_dom"/>
</dbReference>
<proteinExistence type="predicted"/>
<dbReference type="AlphaFoldDB" id="A0A936ZDJ6"/>
<sequence>MHLTDEEKAMRDGRDGPAVAKAMDLLIRYGEALGAEGLVETRNVCGTVTATTPFMRDFAQEKGGLDAVFSEFNLDTAEVVPVPKVKAFSSHLQLGFDPHHPVEMGINEQTLQFYKRSEAAAARMGVQILNTCTPYQVGNVPTRGEHCAWMESSAVIYINSVLGARTNAEGRESTSAAMLTTRIPNWGFHLDEGRLGTQGVELDIPVQTVEDWGLLGYWMGHWVQDRVPVIHGITGAVPNLPRLKHFGAAASSSGGVEMYHIVGVTPEAGTLELAYGGKRPQEVRRYGARERQETLERINANGQDRQVDYVMLGCPHYTIEQIWEAAQLLEGRKVHENSALWIFTPRAIKEVATRNGYTQIIEAAGGKILTDSCSAMSRAVPPGTKVVALDSAKQAHYLPAILGLQAWFGTTEQCIEAACTGRWSAA</sequence>
<dbReference type="PANTHER" id="PTHR36577:SF3">
    <property type="entry name" value="DUF521 DOMAIN PROTEIN (AFU_ORTHOLOGUE AFUA_6G00490)"/>
    <property type="match status" value="1"/>
</dbReference>
<dbReference type="Gene3D" id="3.30.499.10">
    <property type="entry name" value="Aconitase, domain 3"/>
    <property type="match status" value="1"/>
</dbReference>
<evidence type="ECO:0000256" key="2">
    <source>
        <dbReference type="ARBA" id="ARBA00023239"/>
    </source>
</evidence>
<dbReference type="SUPFAM" id="SSF53732">
    <property type="entry name" value="Aconitase iron-sulfur domain"/>
    <property type="match status" value="1"/>
</dbReference>
<reference evidence="4" key="1">
    <citation type="submission" date="2021-01" db="EMBL/GenBank/DDBJ databases">
        <title>Ramlibacter sp. strain AW1 16S ribosomal RNA gene Genome sequencing and assembly.</title>
        <authorList>
            <person name="Kang M."/>
        </authorList>
    </citation>
    <scope>NUCLEOTIDE SEQUENCE</scope>
    <source>
        <strain evidence="4">AW1</strain>
    </source>
</reference>
<organism evidence="4 5">
    <name type="scientific">Ramlibacter aurantiacus</name>
    <dbReference type="NCBI Taxonomy" id="2801330"/>
    <lineage>
        <taxon>Bacteria</taxon>
        <taxon>Pseudomonadati</taxon>
        <taxon>Pseudomonadota</taxon>
        <taxon>Betaproteobacteria</taxon>
        <taxon>Burkholderiales</taxon>
        <taxon>Comamonadaceae</taxon>
        <taxon>Ramlibacter</taxon>
    </lineage>
</organism>
<evidence type="ECO:0000256" key="1">
    <source>
        <dbReference type="ARBA" id="ARBA00023004"/>
    </source>
</evidence>
<keyword evidence="2" id="KW-0456">Lyase</keyword>
<accession>A0A936ZDJ6</accession>
<keyword evidence="1" id="KW-0408">Iron</keyword>
<keyword evidence="5" id="KW-1185">Reference proteome</keyword>
<name>A0A936ZDJ6_9BURK</name>
<gene>
    <name evidence="4" type="ORF">JI739_01260</name>
</gene>
<dbReference type="EMBL" id="JAEQNA010000001">
    <property type="protein sequence ID" value="MBL0418962.1"/>
    <property type="molecule type" value="Genomic_DNA"/>
</dbReference>
<dbReference type="InterPro" id="IPR015931">
    <property type="entry name" value="Acnase/IPM_dHydase_lsu_aba_1/3"/>
</dbReference>
<evidence type="ECO:0000313" key="4">
    <source>
        <dbReference type="EMBL" id="MBL0418962.1"/>
    </source>
</evidence>
<dbReference type="RefSeq" id="WP_201682027.1">
    <property type="nucleotide sequence ID" value="NZ_JAEQNA010000001.1"/>
</dbReference>
<evidence type="ECO:0000259" key="3">
    <source>
        <dbReference type="Pfam" id="PF04412"/>
    </source>
</evidence>
<feature type="domain" description="Phosphomevalonate dehydratase large subunit-like" evidence="3">
    <location>
        <begin position="1"/>
        <end position="416"/>
    </location>
</feature>
<protein>
    <submittedName>
        <fullName evidence="4">Aconitase X catalytic domain-containing protein</fullName>
    </submittedName>
</protein>